<comment type="caution">
    <text evidence="1">The sequence shown here is derived from an EMBL/GenBank/DDBJ whole genome shotgun (WGS) entry which is preliminary data.</text>
</comment>
<organism evidence="1 2">
    <name type="scientific">Rhizophagus irregularis</name>
    <dbReference type="NCBI Taxonomy" id="588596"/>
    <lineage>
        <taxon>Eukaryota</taxon>
        <taxon>Fungi</taxon>
        <taxon>Fungi incertae sedis</taxon>
        <taxon>Mucoromycota</taxon>
        <taxon>Glomeromycotina</taxon>
        <taxon>Glomeromycetes</taxon>
        <taxon>Glomerales</taxon>
        <taxon>Glomeraceae</taxon>
        <taxon>Rhizophagus</taxon>
    </lineage>
</organism>
<protein>
    <submittedName>
        <fullName evidence="1">Uncharacterized protein</fullName>
    </submittedName>
</protein>
<dbReference type="EMBL" id="LLXJ01009414">
    <property type="protein sequence ID" value="PKB92943.1"/>
    <property type="molecule type" value="Genomic_DNA"/>
</dbReference>
<evidence type="ECO:0000313" key="1">
    <source>
        <dbReference type="EMBL" id="PKB92943.1"/>
    </source>
</evidence>
<name>A0A2N0NED7_9GLOM</name>
<accession>A0A2N0NED7</accession>
<evidence type="ECO:0000313" key="2">
    <source>
        <dbReference type="Proteomes" id="UP000232722"/>
    </source>
</evidence>
<sequence length="116" mass="13899">FFCRKDFEMSCQKWAEKKNETEALFNIYDGRIWKEFKDDNTEPLFTKKYADTHIGLMLNMDWFQPFINSQYSVSVIYAIIYNLPYAERFKPENIFTLAVISGPNEPKLHELTITYF</sequence>
<reference evidence="1 2" key="1">
    <citation type="submission" date="2016-04" db="EMBL/GenBank/DDBJ databases">
        <title>Genome analyses suggest a sexual origin of heterokaryosis in a supposedly ancient asexual fungus.</title>
        <authorList>
            <person name="Ropars J."/>
            <person name="Sedzielewska K."/>
            <person name="Noel J."/>
            <person name="Charron P."/>
            <person name="Farinelli L."/>
            <person name="Marton T."/>
            <person name="Kruger M."/>
            <person name="Pelin A."/>
            <person name="Brachmann A."/>
            <person name="Corradi N."/>
        </authorList>
    </citation>
    <scope>NUCLEOTIDE SEQUENCE [LARGE SCALE GENOMIC DNA]</scope>
    <source>
        <strain evidence="1 2">A5</strain>
    </source>
</reference>
<feature type="non-terminal residue" evidence="1">
    <location>
        <position position="1"/>
    </location>
</feature>
<reference evidence="1 2" key="2">
    <citation type="submission" date="2017-09" db="EMBL/GenBank/DDBJ databases">
        <title>Extensive intraspecific genome diversity in a model arbuscular mycorrhizal fungus.</title>
        <authorList>
            <person name="Chen E.C."/>
            <person name="Morin E."/>
            <person name="Beaudet D."/>
            <person name="Noel J."/>
            <person name="Ndikumana S."/>
            <person name="Charron P."/>
            <person name="St-Onge C."/>
            <person name="Giorgi J."/>
            <person name="Grigoriev I.V."/>
            <person name="Roux C."/>
            <person name="Martin F.M."/>
            <person name="Corradi N."/>
        </authorList>
    </citation>
    <scope>NUCLEOTIDE SEQUENCE [LARGE SCALE GENOMIC DNA]</scope>
    <source>
        <strain evidence="1 2">A5</strain>
    </source>
</reference>
<dbReference type="AlphaFoldDB" id="A0A2N0NED7"/>
<dbReference type="Proteomes" id="UP000232722">
    <property type="component" value="Unassembled WGS sequence"/>
</dbReference>
<proteinExistence type="predicted"/>
<dbReference type="VEuPathDB" id="FungiDB:RhiirA1_503366"/>
<gene>
    <name evidence="1" type="ORF">RhiirA5_304064</name>
</gene>